<evidence type="ECO:0000256" key="3">
    <source>
        <dbReference type="ARBA" id="ARBA00022729"/>
    </source>
</evidence>
<dbReference type="SUPFAM" id="SSF53850">
    <property type="entry name" value="Periplasmic binding protein-like II"/>
    <property type="match status" value="1"/>
</dbReference>
<dbReference type="Proteomes" id="UP000318578">
    <property type="component" value="Unassembled WGS sequence"/>
</dbReference>
<feature type="compositionally biased region" description="Basic residues" evidence="4">
    <location>
        <begin position="19"/>
        <end position="28"/>
    </location>
</feature>
<dbReference type="GO" id="GO:0042918">
    <property type="term" value="P:alkanesulfonate transmembrane transport"/>
    <property type="evidence" value="ECO:0007669"/>
    <property type="project" value="TreeGrafter"/>
</dbReference>
<sequence length="382" mass="39624">MPNRATTGTRSRTGCCAPKRFRRPRSRSRTTSLCSRTSTGSAADDRTSRSVAMSPTRRSFLCGAGGSLALSLTGCSALNGNRQAAPGPAGPGGPEKNEVGMGLLASQSSAAAKIAEKDGYFAAQGLTVRMKVFASGPTAFPALLNGELDFVVTNYVSFFQAVAQRTLAAKIIANGNAATENSTVVMAAPDAGIAAPRDLVGKKVGIQQSGSVAELLLRATLQDHGVDQNSVRYLPIKFTDAAAAIASKQIDAAVEIEPFLTQAARTQHLVPVLSLGAGPTADMPLAGCIALDSFIHDHPKTVTAMQKALDQGQAAAADRAKLVEVLPELTGVDAQTVRLLAMDHYPTTLSAPDLQRAITLMQTYAGQAAGLRAETLIVPSPA</sequence>
<evidence type="ECO:0000256" key="1">
    <source>
        <dbReference type="ARBA" id="ARBA00004418"/>
    </source>
</evidence>
<dbReference type="PANTHER" id="PTHR30024:SF47">
    <property type="entry name" value="TAURINE-BINDING PERIPLASMIC PROTEIN"/>
    <property type="match status" value="1"/>
</dbReference>
<feature type="domain" description="Solute-binding protein family 3/N-terminal" evidence="5">
    <location>
        <begin position="98"/>
        <end position="328"/>
    </location>
</feature>
<reference evidence="6 7" key="1">
    <citation type="submission" date="2019-07" db="EMBL/GenBank/DDBJ databases">
        <title>New species of Amycolatopsis and Streptomyces.</title>
        <authorList>
            <person name="Duangmal K."/>
            <person name="Teo W.F.A."/>
            <person name="Lipun K."/>
        </authorList>
    </citation>
    <scope>NUCLEOTIDE SEQUENCE [LARGE SCALE GENOMIC DNA]</scope>
    <source>
        <strain evidence="6 7">JCM 30562</strain>
    </source>
</reference>
<dbReference type="OrthoDB" id="8892982at2"/>
<keyword evidence="7" id="KW-1185">Reference proteome</keyword>
<dbReference type="InterPro" id="IPR001638">
    <property type="entry name" value="Solute-binding_3/MltF_N"/>
</dbReference>
<dbReference type="GO" id="GO:0042597">
    <property type="term" value="C:periplasmic space"/>
    <property type="evidence" value="ECO:0007669"/>
    <property type="project" value="UniProtKB-SubCell"/>
</dbReference>
<dbReference type="Gene3D" id="3.40.190.10">
    <property type="entry name" value="Periplasmic binding protein-like II"/>
    <property type="match status" value="2"/>
</dbReference>
<organism evidence="6 7">
    <name type="scientific">Amycolatopsis acidiphila</name>
    <dbReference type="NCBI Taxonomy" id="715473"/>
    <lineage>
        <taxon>Bacteria</taxon>
        <taxon>Bacillati</taxon>
        <taxon>Actinomycetota</taxon>
        <taxon>Actinomycetes</taxon>
        <taxon>Pseudonocardiales</taxon>
        <taxon>Pseudonocardiaceae</taxon>
        <taxon>Amycolatopsis</taxon>
    </lineage>
</organism>
<comment type="subcellular location">
    <subcellularLocation>
        <location evidence="1">Periplasm</location>
    </subcellularLocation>
</comment>
<evidence type="ECO:0000313" key="7">
    <source>
        <dbReference type="Proteomes" id="UP000318578"/>
    </source>
</evidence>
<dbReference type="PANTHER" id="PTHR30024">
    <property type="entry name" value="ALIPHATIC SULFONATES-BINDING PROTEIN-RELATED"/>
    <property type="match status" value="1"/>
</dbReference>
<evidence type="ECO:0000256" key="2">
    <source>
        <dbReference type="ARBA" id="ARBA00010742"/>
    </source>
</evidence>
<evidence type="ECO:0000256" key="4">
    <source>
        <dbReference type="SAM" id="MobiDB-lite"/>
    </source>
</evidence>
<keyword evidence="3" id="KW-0732">Signal</keyword>
<feature type="compositionally biased region" description="Polar residues" evidence="4">
    <location>
        <begin position="1"/>
        <end position="12"/>
    </location>
</feature>
<comment type="similarity">
    <text evidence="2">Belongs to the bacterial solute-binding protein SsuA/TauA family.</text>
</comment>
<dbReference type="SMART" id="SM00062">
    <property type="entry name" value="PBPb"/>
    <property type="match status" value="1"/>
</dbReference>
<evidence type="ECO:0000313" key="6">
    <source>
        <dbReference type="EMBL" id="TVT20481.1"/>
    </source>
</evidence>
<proteinExistence type="inferred from homology"/>
<dbReference type="AlphaFoldDB" id="A0A558A8A4"/>
<gene>
    <name evidence="6" type="ORF">FNH06_20275</name>
</gene>
<comment type="caution">
    <text evidence="6">The sequence shown here is derived from an EMBL/GenBank/DDBJ whole genome shotgun (WGS) entry which is preliminary data.</text>
</comment>
<dbReference type="Pfam" id="PF09084">
    <property type="entry name" value="NMT1"/>
    <property type="match status" value="1"/>
</dbReference>
<protein>
    <submittedName>
        <fullName evidence="6">ABC transporter substrate-binding protein</fullName>
    </submittedName>
</protein>
<evidence type="ECO:0000259" key="5">
    <source>
        <dbReference type="SMART" id="SM00062"/>
    </source>
</evidence>
<dbReference type="EMBL" id="VJZA01000035">
    <property type="protein sequence ID" value="TVT20481.1"/>
    <property type="molecule type" value="Genomic_DNA"/>
</dbReference>
<name>A0A558A8A4_9PSEU</name>
<accession>A0A558A8A4</accession>
<feature type="compositionally biased region" description="Low complexity" evidence="4">
    <location>
        <begin position="29"/>
        <end position="41"/>
    </location>
</feature>
<dbReference type="InterPro" id="IPR015168">
    <property type="entry name" value="SsuA/THI5"/>
</dbReference>
<feature type="region of interest" description="Disordered" evidence="4">
    <location>
        <begin position="1"/>
        <end position="51"/>
    </location>
</feature>